<feature type="transmembrane region" description="Helical" evidence="13">
    <location>
        <begin position="94"/>
        <end position="118"/>
    </location>
</feature>
<keyword evidence="9 13" id="KW-0407">Ion channel</keyword>
<dbReference type="NCBIfam" id="TIGR00494">
    <property type="entry name" value="crcB"/>
    <property type="match status" value="1"/>
</dbReference>
<evidence type="ECO:0000313" key="15">
    <source>
        <dbReference type="Proteomes" id="UP001595773"/>
    </source>
</evidence>
<gene>
    <name evidence="13 14" type="primary">crcB</name>
    <name evidence="13" type="synonym">fluC</name>
    <name evidence="14" type="ORF">ACFOW9_09650</name>
</gene>
<keyword evidence="8 13" id="KW-0472">Membrane</keyword>
<keyword evidence="5 13" id="KW-0479">Metal-binding</keyword>
<keyword evidence="4 13" id="KW-0812">Transmembrane</keyword>
<comment type="caution">
    <text evidence="14">The sequence shown here is derived from an EMBL/GenBank/DDBJ whole genome shotgun (WGS) entry which is preliminary data.</text>
</comment>
<dbReference type="PANTHER" id="PTHR28259">
    <property type="entry name" value="FLUORIDE EXPORT PROTEIN 1-RELATED"/>
    <property type="match status" value="1"/>
</dbReference>
<protein>
    <recommendedName>
        <fullName evidence="13">Fluoride-specific ion channel FluC</fullName>
    </recommendedName>
</protein>
<evidence type="ECO:0000256" key="12">
    <source>
        <dbReference type="ARBA" id="ARBA00049940"/>
    </source>
</evidence>
<keyword evidence="6 13" id="KW-1133">Transmembrane helix</keyword>
<reference evidence="15" key="1">
    <citation type="journal article" date="2019" name="Int. J. Syst. Evol. Microbiol.">
        <title>The Global Catalogue of Microorganisms (GCM) 10K type strain sequencing project: providing services to taxonomists for standard genome sequencing and annotation.</title>
        <authorList>
            <consortium name="The Broad Institute Genomics Platform"/>
            <consortium name="The Broad Institute Genome Sequencing Center for Infectious Disease"/>
            <person name="Wu L."/>
            <person name="Ma J."/>
        </authorList>
    </citation>
    <scope>NUCLEOTIDE SEQUENCE [LARGE SCALE GENOMIC DNA]</scope>
    <source>
        <strain evidence="15">CGMCC 1.10698</strain>
    </source>
</reference>
<dbReference type="HAMAP" id="MF_00454">
    <property type="entry name" value="FluC"/>
    <property type="match status" value="1"/>
</dbReference>
<keyword evidence="2 13" id="KW-0813">Transport</keyword>
<dbReference type="EMBL" id="JBHSCQ010000012">
    <property type="protein sequence ID" value="MFC4265862.1"/>
    <property type="molecule type" value="Genomic_DNA"/>
</dbReference>
<comment type="subcellular location">
    <subcellularLocation>
        <location evidence="1 13">Cell membrane</location>
        <topology evidence="1 13">Multi-pass membrane protein</topology>
    </subcellularLocation>
</comment>
<evidence type="ECO:0000256" key="6">
    <source>
        <dbReference type="ARBA" id="ARBA00022989"/>
    </source>
</evidence>
<feature type="transmembrane region" description="Helical" evidence="13">
    <location>
        <begin position="63"/>
        <end position="82"/>
    </location>
</feature>
<feature type="transmembrane region" description="Helical" evidence="13">
    <location>
        <begin position="32"/>
        <end position="56"/>
    </location>
</feature>
<evidence type="ECO:0000256" key="2">
    <source>
        <dbReference type="ARBA" id="ARBA00022448"/>
    </source>
</evidence>
<evidence type="ECO:0000256" key="1">
    <source>
        <dbReference type="ARBA" id="ARBA00004651"/>
    </source>
</evidence>
<dbReference type="Proteomes" id="UP001595773">
    <property type="component" value="Unassembled WGS sequence"/>
</dbReference>
<name>A0ABV8R1F3_9MICC</name>
<proteinExistence type="inferred from homology"/>
<evidence type="ECO:0000256" key="3">
    <source>
        <dbReference type="ARBA" id="ARBA00022475"/>
    </source>
</evidence>
<evidence type="ECO:0000256" key="5">
    <source>
        <dbReference type="ARBA" id="ARBA00022723"/>
    </source>
</evidence>
<dbReference type="PANTHER" id="PTHR28259:SF16">
    <property type="entry name" value="FLUORIDE-SPECIFIC ION CHANNEL FLUC 2"/>
    <property type="match status" value="1"/>
</dbReference>
<keyword evidence="15" id="KW-1185">Reference proteome</keyword>
<comment type="catalytic activity">
    <reaction evidence="11">
        <text>fluoride(in) = fluoride(out)</text>
        <dbReference type="Rhea" id="RHEA:76159"/>
        <dbReference type="ChEBI" id="CHEBI:17051"/>
    </reaction>
    <physiologicalReaction direction="left-to-right" evidence="11">
        <dbReference type="Rhea" id="RHEA:76160"/>
    </physiologicalReaction>
</comment>
<comment type="similarity">
    <text evidence="10 13">Belongs to the fluoride channel Fluc/FEX (TC 1.A.43) family.</text>
</comment>
<organism evidence="14 15">
    <name type="scientific">Arthrobacter cryoconiti</name>
    <dbReference type="NCBI Taxonomy" id="748907"/>
    <lineage>
        <taxon>Bacteria</taxon>
        <taxon>Bacillati</taxon>
        <taxon>Actinomycetota</taxon>
        <taxon>Actinomycetes</taxon>
        <taxon>Micrococcales</taxon>
        <taxon>Micrococcaceae</taxon>
        <taxon>Arthrobacter</taxon>
    </lineage>
</organism>
<evidence type="ECO:0000313" key="14">
    <source>
        <dbReference type="EMBL" id="MFC4265862.1"/>
    </source>
</evidence>
<feature type="binding site" evidence="13">
    <location>
        <position position="76"/>
    </location>
    <ligand>
        <name>Na(+)</name>
        <dbReference type="ChEBI" id="CHEBI:29101"/>
        <note>structural</note>
    </ligand>
</feature>
<comment type="activity regulation">
    <text evidence="13">Na(+) is not transported, but it plays an essential structural role and its presence is essential for fluoride channel function.</text>
</comment>
<evidence type="ECO:0000256" key="8">
    <source>
        <dbReference type="ARBA" id="ARBA00023136"/>
    </source>
</evidence>
<evidence type="ECO:0000256" key="11">
    <source>
        <dbReference type="ARBA" id="ARBA00035585"/>
    </source>
</evidence>
<evidence type="ECO:0000256" key="10">
    <source>
        <dbReference type="ARBA" id="ARBA00035120"/>
    </source>
</evidence>
<dbReference type="InterPro" id="IPR003691">
    <property type="entry name" value="FluC"/>
</dbReference>
<dbReference type="Pfam" id="PF02537">
    <property type="entry name" value="CRCB"/>
    <property type="match status" value="1"/>
</dbReference>
<evidence type="ECO:0000256" key="13">
    <source>
        <dbReference type="HAMAP-Rule" id="MF_00454"/>
    </source>
</evidence>
<keyword evidence="7 13" id="KW-0406">Ion transport</keyword>
<accession>A0ABV8R1F3</accession>
<dbReference type="RefSeq" id="WP_230068865.1">
    <property type="nucleotide sequence ID" value="NZ_BAABLL010000015.1"/>
</dbReference>
<evidence type="ECO:0000256" key="9">
    <source>
        <dbReference type="ARBA" id="ARBA00023303"/>
    </source>
</evidence>
<evidence type="ECO:0000256" key="4">
    <source>
        <dbReference type="ARBA" id="ARBA00022692"/>
    </source>
</evidence>
<feature type="binding site" evidence="13">
    <location>
        <position position="73"/>
    </location>
    <ligand>
        <name>Na(+)</name>
        <dbReference type="ChEBI" id="CHEBI:29101"/>
        <note>structural</note>
    </ligand>
</feature>
<comment type="function">
    <text evidence="12 13">Fluoride-specific ion channel. Important for reducing fluoride concentration in the cell, thus reducing its toxicity.</text>
</comment>
<sequence length="122" mass="12272">MIVLLLSLAGGLGAGARFVADGLLRSRIRTALPAGTMLINTTGALLLGLLTGMVLAHQVGPELVAVLGTGFMGGYTTFSTSSFETVRLIQSGRIWFAVVNGLGTLILSVAAAACGLIVGGAL</sequence>
<keyword evidence="3 13" id="KW-1003">Cell membrane</keyword>
<keyword evidence="13" id="KW-0915">Sodium</keyword>
<evidence type="ECO:0000256" key="7">
    <source>
        <dbReference type="ARBA" id="ARBA00023065"/>
    </source>
</evidence>